<proteinExistence type="predicted"/>
<name>A0A918WTY5_9ACTN</name>
<dbReference type="CDD" id="cd04301">
    <property type="entry name" value="NAT_SF"/>
    <property type="match status" value="1"/>
</dbReference>
<reference evidence="2" key="2">
    <citation type="submission" date="2020-09" db="EMBL/GenBank/DDBJ databases">
        <authorList>
            <person name="Sun Q."/>
            <person name="Ohkuma M."/>
        </authorList>
    </citation>
    <scope>NUCLEOTIDE SEQUENCE</scope>
    <source>
        <strain evidence="2">JCM 4637</strain>
    </source>
</reference>
<dbReference type="EMBL" id="BMVC01000002">
    <property type="protein sequence ID" value="GHC83232.1"/>
    <property type="molecule type" value="Genomic_DNA"/>
</dbReference>
<gene>
    <name evidence="2" type="ORF">GCM10010334_12130</name>
</gene>
<dbReference type="AlphaFoldDB" id="A0A918WTY5"/>
<dbReference type="InterPro" id="IPR000182">
    <property type="entry name" value="GNAT_dom"/>
</dbReference>
<dbReference type="GO" id="GO:0016747">
    <property type="term" value="F:acyltransferase activity, transferring groups other than amino-acyl groups"/>
    <property type="evidence" value="ECO:0007669"/>
    <property type="project" value="InterPro"/>
</dbReference>
<reference evidence="2" key="1">
    <citation type="journal article" date="2014" name="Int. J. Syst. Evol. Microbiol.">
        <title>Complete genome sequence of Corynebacterium casei LMG S-19264T (=DSM 44701T), isolated from a smear-ripened cheese.</title>
        <authorList>
            <consortium name="US DOE Joint Genome Institute (JGI-PGF)"/>
            <person name="Walter F."/>
            <person name="Albersmeier A."/>
            <person name="Kalinowski J."/>
            <person name="Ruckert C."/>
        </authorList>
    </citation>
    <scope>NUCLEOTIDE SEQUENCE</scope>
    <source>
        <strain evidence="2">JCM 4637</strain>
    </source>
</reference>
<feature type="domain" description="N-acetyltransferase" evidence="1">
    <location>
        <begin position="167"/>
        <end position="308"/>
    </location>
</feature>
<dbReference type="Gene3D" id="3.40.630.30">
    <property type="match status" value="1"/>
</dbReference>
<sequence length="308" mass="34866">MELLTADDIALMQGLARKIAARWPERINADASYGELAWNWGAAQLRDGKSWVRRLWYADGELVAWAWIHLPRQVTNSEGKLVDVPDAYLAHQVHPEHSELVDEVISWYEEAVPGVERRVLPNSRDPYGLERWAAHGYLPDEEEENDWTQFNELHLGDVESPVLPDGYRFRDATGLTPEAVVRAHCDAWPRSAYNVEAYENVRRTHPYRPDLHLFVEAPDGTLAVSAIMWLDEANKSAEFEPVGTHPEYRRRGLARALMLYGMQVIQANGGVHMTVACLGADEHPSARGLYHGVGFRPLSRDVPMIKTA</sequence>
<comment type="caution">
    <text evidence="2">The sequence shown here is derived from an EMBL/GenBank/DDBJ whole genome shotgun (WGS) entry which is preliminary data.</text>
</comment>
<accession>A0A918WTY5</accession>
<evidence type="ECO:0000313" key="2">
    <source>
        <dbReference type="EMBL" id="GHC83232.1"/>
    </source>
</evidence>
<protein>
    <recommendedName>
        <fullName evidence="1">N-acetyltransferase domain-containing protein</fullName>
    </recommendedName>
</protein>
<organism evidence="2 3">
    <name type="scientific">Streptomyces finlayi</name>
    <dbReference type="NCBI Taxonomy" id="67296"/>
    <lineage>
        <taxon>Bacteria</taxon>
        <taxon>Bacillati</taxon>
        <taxon>Actinomycetota</taxon>
        <taxon>Actinomycetes</taxon>
        <taxon>Kitasatosporales</taxon>
        <taxon>Streptomycetaceae</taxon>
        <taxon>Streptomyces</taxon>
    </lineage>
</organism>
<dbReference type="PROSITE" id="PS51186">
    <property type="entry name" value="GNAT"/>
    <property type="match status" value="1"/>
</dbReference>
<dbReference type="InterPro" id="IPR016181">
    <property type="entry name" value="Acyl_CoA_acyltransferase"/>
</dbReference>
<evidence type="ECO:0000313" key="3">
    <source>
        <dbReference type="Proteomes" id="UP000638353"/>
    </source>
</evidence>
<evidence type="ECO:0000259" key="1">
    <source>
        <dbReference type="PROSITE" id="PS51186"/>
    </source>
</evidence>
<dbReference type="Proteomes" id="UP000638353">
    <property type="component" value="Unassembled WGS sequence"/>
</dbReference>
<dbReference type="Pfam" id="PF00583">
    <property type="entry name" value="Acetyltransf_1"/>
    <property type="match status" value="1"/>
</dbReference>
<dbReference type="SUPFAM" id="SSF55729">
    <property type="entry name" value="Acyl-CoA N-acyltransferases (Nat)"/>
    <property type="match status" value="1"/>
</dbReference>